<organism evidence="2 3">
    <name type="scientific">Kitasatospora phosalacinea</name>
    <dbReference type="NCBI Taxonomy" id="2065"/>
    <lineage>
        <taxon>Bacteria</taxon>
        <taxon>Bacillati</taxon>
        <taxon>Actinomycetota</taxon>
        <taxon>Actinomycetes</taxon>
        <taxon>Kitasatosporales</taxon>
        <taxon>Streptomycetaceae</taxon>
        <taxon>Kitasatospora</taxon>
    </lineage>
</organism>
<dbReference type="AlphaFoldDB" id="A0A9W6PKG5"/>
<name>A0A9W6PKG5_9ACTN</name>
<protein>
    <submittedName>
        <fullName evidence="2">Uncharacterized protein</fullName>
    </submittedName>
</protein>
<feature type="region of interest" description="Disordered" evidence="1">
    <location>
        <begin position="1"/>
        <end position="22"/>
    </location>
</feature>
<feature type="compositionally biased region" description="Polar residues" evidence="1">
    <location>
        <begin position="7"/>
        <end position="22"/>
    </location>
</feature>
<proteinExistence type="predicted"/>
<accession>A0A9W6PKG5</accession>
<dbReference type="EMBL" id="BSRX01000028">
    <property type="protein sequence ID" value="GLW56506.1"/>
    <property type="molecule type" value="Genomic_DNA"/>
</dbReference>
<reference evidence="2" key="1">
    <citation type="submission" date="2023-02" db="EMBL/GenBank/DDBJ databases">
        <title>Kitasatospora phosalacinea NBRC 14362.</title>
        <authorList>
            <person name="Ichikawa N."/>
            <person name="Sato H."/>
            <person name="Tonouchi N."/>
        </authorList>
    </citation>
    <scope>NUCLEOTIDE SEQUENCE</scope>
    <source>
        <strain evidence="2">NBRC 14362</strain>
    </source>
</reference>
<evidence type="ECO:0000313" key="3">
    <source>
        <dbReference type="Proteomes" id="UP001165143"/>
    </source>
</evidence>
<evidence type="ECO:0000313" key="2">
    <source>
        <dbReference type="EMBL" id="GLW56506.1"/>
    </source>
</evidence>
<sequence>MLLPVTRANSTGETPASATPSTAHRAITFQACLVENPVSARITVALRLRGCWWTAVAAR</sequence>
<evidence type="ECO:0000256" key="1">
    <source>
        <dbReference type="SAM" id="MobiDB-lite"/>
    </source>
</evidence>
<dbReference type="Proteomes" id="UP001165143">
    <property type="component" value="Unassembled WGS sequence"/>
</dbReference>
<gene>
    <name evidence="2" type="ORF">Kpho01_45170</name>
</gene>
<comment type="caution">
    <text evidence="2">The sequence shown here is derived from an EMBL/GenBank/DDBJ whole genome shotgun (WGS) entry which is preliminary data.</text>
</comment>